<reference evidence="2" key="1">
    <citation type="submission" date="2022-07" db="EMBL/GenBank/DDBJ databases">
        <title>Genome analysis of Parmales, a sister group of diatoms, reveals the evolutionary specialization of diatoms from phago-mixotrophs to photoautotrophs.</title>
        <authorList>
            <person name="Ban H."/>
            <person name="Sato S."/>
            <person name="Yoshikawa S."/>
            <person name="Kazumasa Y."/>
            <person name="Nakamura Y."/>
            <person name="Ichinomiya M."/>
            <person name="Saitoh K."/>
            <person name="Sato N."/>
            <person name="Blanc-Mathieu R."/>
            <person name="Endo H."/>
            <person name="Kuwata A."/>
            <person name="Ogata H."/>
        </authorList>
    </citation>
    <scope>NUCLEOTIDE SEQUENCE</scope>
</reference>
<accession>A0A9W7E1L9</accession>
<comment type="caution">
    <text evidence="2">The sequence shown here is derived from an EMBL/GenBank/DDBJ whole genome shotgun (WGS) entry which is preliminary data.</text>
</comment>
<dbReference type="EMBL" id="BRXZ01000971">
    <property type="protein sequence ID" value="GMH58798.1"/>
    <property type="molecule type" value="Genomic_DNA"/>
</dbReference>
<feature type="region of interest" description="Disordered" evidence="1">
    <location>
        <begin position="1"/>
        <end position="122"/>
    </location>
</feature>
<name>A0A9W7E1L9_9STRA</name>
<gene>
    <name evidence="2" type="ORF">TrRE_jg8209</name>
</gene>
<evidence type="ECO:0000313" key="2">
    <source>
        <dbReference type="EMBL" id="GMH58798.1"/>
    </source>
</evidence>
<keyword evidence="3" id="KW-1185">Reference proteome</keyword>
<feature type="compositionally biased region" description="Basic and acidic residues" evidence="1">
    <location>
        <begin position="29"/>
        <end position="41"/>
    </location>
</feature>
<feature type="compositionally biased region" description="Basic and acidic residues" evidence="1">
    <location>
        <begin position="54"/>
        <end position="64"/>
    </location>
</feature>
<feature type="compositionally biased region" description="Pro residues" evidence="1">
    <location>
        <begin position="98"/>
        <end position="110"/>
    </location>
</feature>
<feature type="compositionally biased region" description="Basic residues" evidence="1">
    <location>
        <begin position="151"/>
        <end position="161"/>
    </location>
</feature>
<proteinExistence type="predicted"/>
<organism evidence="2 3">
    <name type="scientific">Triparma retinervis</name>
    <dbReference type="NCBI Taxonomy" id="2557542"/>
    <lineage>
        <taxon>Eukaryota</taxon>
        <taxon>Sar</taxon>
        <taxon>Stramenopiles</taxon>
        <taxon>Ochrophyta</taxon>
        <taxon>Bolidophyceae</taxon>
        <taxon>Parmales</taxon>
        <taxon>Triparmaceae</taxon>
        <taxon>Triparma</taxon>
    </lineage>
</organism>
<dbReference type="Proteomes" id="UP001165082">
    <property type="component" value="Unassembled WGS sequence"/>
</dbReference>
<dbReference type="AlphaFoldDB" id="A0A9W7E1L9"/>
<evidence type="ECO:0000313" key="3">
    <source>
        <dbReference type="Proteomes" id="UP001165082"/>
    </source>
</evidence>
<feature type="region of interest" description="Disordered" evidence="1">
    <location>
        <begin position="151"/>
        <end position="171"/>
    </location>
</feature>
<protein>
    <submittedName>
        <fullName evidence="2">Uncharacterized protein</fullName>
    </submittedName>
</protein>
<evidence type="ECO:0000256" key="1">
    <source>
        <dbReference type="SAM" id="MobiDB-lite"/>
    </source>
</evidence>
<sequence>MRKVTSLYAENEDETEGSSTRRRRRRRKDPPAKDSPAKDPSAEDPPASIVPDETITKAEERRIVDSLPDFKLAGELSSPSSSDVVGSGGTGSLNSSPVAPPPGSEPPPYASPEFEEIGSSGISRDRRLESSFSFDAVDEPLPKAKGILVDKRRRKGRRGKRAISDLAGVGF</sequence>